<feature type="transmembrane region" description="Helical" evidence="1">
    <location>
        <begin position="241"/>
        <end position="260"/>
    </location>
</feature>
<name>A0A1Y1ZUQ4_9PLEO</name>
<gene>
    <name evidence="3" type="ORF">BCR34DRAFT_561312</name>
</gene>
<keyword evidence="1" id="KW-0812">Transmembrane</keyword>
<dbReference type="EMBL" id="MCFA01000037">
    <property type="protein sequence ID" value="ORY13958.1"/>
    <property type="molecule type" value="Genomic_DNA"/>
</dbReference>
<evidence type="ECO:0000256" key="1">
    <source>
        <dbReference type="SAM" id="Phobius"/>
    </source>
</evidence>
<dbReference type="PANTHER" id="PTHR34502">
    <property type="entry name" value="DUF6594 DOMAIN-CONTAINING PROTEIN-RELATED"/>
    <property type="match status" value="1"/>
</dbReference>
<dbReference type="PANTHER" id="PTHR34502:SF4">
    <property type="entry name" value="DUF6594 DOMAIN-CONTAINING PROTEIN"/>
    <property type="match status" value="1"/>
</dbReference>
<organism evidence="3 4">
    <name type="scientific">Clohesyomyces aquaticus</name>
    <dbReference type="NCBI Taxonomy" id="1231657"/>
    <lineage>
        <taxon>Eukaryota</taxon>
        <taxon>Fungi</taxon>
        <taxon>Dikarya</taxon>
        <taxon>Ascomycota</taxon>
        <taxon>Pezizomycotina</taxon>
        <taxon>Dothideomycetes</taxon>
        <taxon>Pleosporomycetidae</taxon>
        <taxon>Pleosporales</taxon>
        <taxon>Lindgomycetaceae</taxon>
        <taxon>Clohesyomyces</taxon>
    </lineage>
</organism>
<comment type="caution">
    <text evidence="3">The sequence shown here is derived from an EMBL/GenBank/DDBJ whole genome shotgun (WGS) entry which is preliminary data.</text>
</comment>
<keyword evidence="4" id="KW-1185">Reference proteome</keyword>
<dbReference type="OrthoDB" id="3533814at2759"/>
<accession>A0A1Y1ZUQ4</accession>
<sequence>MRTGDLEHGEAPDGYPALTNWIAADPDNETFVFRKFDRLAARNLLNLQSELFEIEAALDGFDVETSKGEDVTRKMSARDWGTFVENFNDPQGPKWAKDRRRLELDLRSKIKEYHEALALQASIIGLERPSNRVLNIFGAWFSGESRGETSTIIAGKARKMLKDEDDLVTLKTGDDQDTLSNLIKNHWPLKGKSGQSSHDSTRYFRLRHVRRTVAIISTIVAVALLVGAIVVLYFVKRNSARLGLIAAFTVLFGLSLRFLTNARRAEIFGASAAYAAVLVVFVSGNLGST</sequence>
<dbReference type="Proteomes" id="UP000193144">
    <property type="component" value="Unassembled WGS sequence"/>
</dbReference>
<keyword evidence="1" id="KW-1133">Transmembrane helix</keyword>
<dbReference type="STRING" id="1231657.A0A1Y1ZUQ4"/>
<feature type="domain" description="DUF6594" evidence="2">
    <location>
        <begin position="15"/>
        <end position="279"/>
    </location>
</feature>
<reference evidence="3 4" key="1">
    <citation type="submission" date="2016-07" db="EMBL/GenBank/DDBJ databases">
        <title>Pervasive Adenine N6-methylation of Active Genes in Fungi.</title>
        <authorList>
            <consortium name="DOE Joint Genome Institute"/>
            <person name="Mondo S.J."/>
            <person name="Dannebaum R.O."/>
            <person name="Kuo R.C."/>
            <person name="Labutti K."/>
            <person name="Haridas S."/>
            <person name="Kuo A."/>
            <person name="Salamov A."/>
            <person name="Ahrendt S.R."/>
            <person name="Lipzen A."/>
            <person name="Sullivan W."/>
            <person name="Andreopoulos W.B."/>
            <person name="Clum A."/>
            <person name="Lindquist E."/>
            <person name="Daum C."/>
            <person name="Ramamoorthy G.K."/>
            <person name="Gryganskyi A."/>
            <person name="Culley D."/>
            <person name="Magnuson J.K."/>
            <person name="James T.Y."/>
            <person name="O'Malley M.A."/>
            <person name="Stajich J.E."/>
            <person name="Spatafora J.W."/>
            <person name="Visel A."/>
            <person name="Grigoriev I.V."/>
        </authorList>
    </citation>
    <scope>NUCLEOTIDE SEQUENCE [LARGE SCALE GENOMIC DNA]</scope>
    <source>
        <strain evidence="3 4">CBS 115471</strain>
    </source>
</reference>
<evidence type="ECO:0000313" key="4">
    <source>
        <dbReference type="Proteomes" id="UP000193144"/>
    </source>
</evidence>
<protein>
    <recommendedName>
        <fullName evidence="2">DUF6594 domain-containing protein</fullName>
    </recommendedName>
</protein>
<evidence type="ECO:0000313" key="3">
    <source>
        <dbReference type="EMBL" id="ORY13958.1"/>
    </source>
</evidence>
<dbReference type="InterPro" id="IPR046529">
    <property type="entry name" value="DUF6594"/>
</dbReference>
<proteinExistence type="predicted"/>
<keyword evidence="1" id="KW-0472">Membrane</keyword>
<feature type="transmembrane region" description="Helical" evidence="1">
    <location>
        <begin position="212"/>
        <end position="235"/>
    </location>
</feature>
<dbReference type="AlphaFoldDB" id="A0A1Y1ZUQ4"/>
<feature type="transmembrane region" description="Helical" evidence="1">
    <location>
        <begin position="267"/>
        <end position="286"/>
    </location>
</feature>
<dbReference type="Pfam" id="PF20237">
    <property type="entry name" value="DUF6594"/>
    <property type="match status" value="1"/>
</dbReference>
<evidence type="ECO:0000259" key="2">
    <source>
        <dbReference type="Pfam" id="PF20237"/>
    </source>
</evidence>